<keyword evidence="5" id="KW-1185">Reference proteome</keyword>
<dbReference type="Gene3D" id="3.30.230.10">
    <property type="match status" value="1"/>
</dbReference>
<dbReference type="GO" id="GO:0006298">
    <property type="term" value="P:mismatch repair"/>
    <property type="evidence" value="ECO:0007669"/>
    <property type="project" value="InterPro"/>
</dbReference>
<dbReference type="STRING" id="225164.V4A877"/>
<dbReference type="GO" id="GO:0032389">
    <property type="term" value="C:MutLalpha complex"/>
    <property type="evidence" value="ECO:0007669"/>
    <property type="project" value="TreeGrafter"/>
</dbReference>
<organism evidence="4 5">
    <name type="scientific">Lottia gigantea</name>
    <name type="common">Giant owl limpet</name>
    <dbReference type="NCBI Taxonomy" id="225164"/>
    <lineage>
        <taxon>Eukaryota</taxon>
        <taxon>Metazoa</taxon>
        <taxon>Spiralia</taxon>
        <taxon>Lophotrochozoa</taxon>
        <taxon>Mollusca</taxon>
        <taxon>Gastropoda</taxon>
        <taxon>Patellogastropoda</taxon>
        <taxon>Lottioidea</taxon>
        <taxon>Lottiidae</taxon>
        <taxon>Lottia</taxon>
    </lineage>
</organism>
<sequence length="384" mass="43778">YIYFSLEIAPQNVDVNVHPTKHEVHFLHEDSIIEGIQGAIETKLLGSNTSRTFFTQALLPGAVPSLPDNTTTDIDSTGTNEEKKLYAHQMVRTDSREQKIDAFIRIEGNKKSTNAENKRDEENRSGNDEANPSTSTVKPVKRDIGLTSINNLIEEFQKGTNQGLRELFQNHTFVGCVNEEHALVQHQTKLYLINTTKLSRELFYQIALTDFSNFGILRLSEAAPIYDLAMMALNSEESGWTENDGPKEGLAKYIVDFLQTKAEMLEEYFSIEIDKTGNLLTLPMLLENYIPILDGLPMFILRLATEVNWDEEEECFKTFAKETSDFYAVRKSIFPSDTSWKWTVEHVIYPAIKSQLQPPNKFSEDTSILQLANLPDLYKVFERC</sequence>
<protein>
    <recommendedName>
        <fullName evidence="6">DNA mismatch repair protein S5 domain-containing protein</fullName>
    </recommendedName>
</protein>
<proteinExistence type="predicted"/>
<dbReference type="OMA" id="ICNDIRI"/>
<dbReference type="Proteomes" id="UP000030746">
    <property type="component" value="Unassembled WGS sequence"/>
</dbReference>
<dbReference type="InterPro" id="IPR013507">
    <property type="entry name" value="DNA_mismatch_S5_2-like"/>
</dbReference>
<dbReference type="AlphaFoldDB" id="V4A877"/>
<dbReference type="InterPro" id="IPR014721">
    <property type="entry name" value="Ribsml_uS5_D2-typ_fold_subgr"/>
</dbReference>
<dbReference type="OrthoDB" id="10263226at2759"/>
<dbReference type="GO" id="GO:0030983">
    <property type="term" value="F:mismatched DNA binding"/>
    <property type="evidence" value="ECO:0007669"/>
    <property type="project" value="InterPro"/>
</dbReference>
<evidence type="ECO:0000313" key="5">
    <source>
        <dbReference type="Proteomes" id="UP000030746"/>
    </source>
</evidence>
<evidence type="ECO:0000313" key="4">
    <source>
        <dbReference type="EMBL" id="ESP00174.1"/>
    </source>
</evidence>
<feature type="compositionally biased region" description="Basic and acidic residues" evidence="1">
    <location>
        <begin position="116"/>
        <end position="127"/>
    </location>
</feature>
<dbReference type="KEGG" id="lgi:LOTGIDRAFT_141270"/>
<dbReference type="Pfam" id="PF01119">
    <property type="entry name" value="DNA_mis_repair"/>
    <property type="match status" value="1"/>
</dbReference>
<dbReference type="Pfam" id="PF16413">
    <property type="entry name" value="Mlh1_C"/>
    <property type="match status" value="1"/>
</dbReference>
<dbReference type="EMBL" id="KB200828">
    <property type="protein sequence ID" value="ESP00174.1"/>
    <property type="molecule type" value="Genomic_DNA"/>
</dbReference>
<name>V4A877_LOTGI</name>
<dbReference type="GO" id="GO:0005524">
    <property type="term" value="F:ATP binding"/>
    <property type="evidence" value="ECO:0007669"/>
    <property type="project" value="InterPro"/>
</dbReference>
<dbReference type="HOGENOM" id="CLU_004131_2_0_1"/>
<feature type="non-terminal residue" evidence="4">
    <location>
        <position position="1"/>
    </location>
</feature>
<evidence type="ECO:0000259" key="3">
    <source>
        <dbReference type="Pfam" id="PF16413"/>
    </source>
</evidence>
<dbReference type="GeneID" id="20234411"/>
<evidence type="ECO:0000259" key="2">
    <source>
        <dbReference type="Pfam" id="PF01119"/>
    </source>
</evidence>
<dbReference type="GO" id="GO:0140664">
    <property type="term" value="F:ATP-dependent DNA damage sensor activity"/>
    <property type="evidence" value="ECO:0007669"/>
    <property type="project" value="InterPro"/>
</dbReference>
<evidence type="ECO:0000256" key="1">
    <source>
        <dbReference type="SAM" id="MobiDB-lite"/>
    </source>
</evidence>
<feature type="domain" description="DNA mismatch repair protein Mlh1 C-terminal" evidence="3">
    <location>
        <begin position="146"/>
        <end position="384"/>
    </location>
</feature>
<dbReference type="SUPFAM" id="SSF54211">
    <property type="entry name" value="Ribosomal protein S5 domain 2-like"/>
    <property type="match status" value="1"/>
</dbReference>
<dbReference type="CTD" id="20234411"/>
<evidence type="ECO:0008006" key="6">
    <source>
        <dbReference type="Google" id="ProtNLM"/>
    </source>
</evidence>
<reference evidence="4 5" key="1">
    <citation type="journal article" date="2013" name="Nature">
        <title>Insights into bilaterian evolution from three spiralian genomes.</title>
        <authorList>
            <person name="Simakov O."/>
            <person name="Marletaz F."/>
            <person name="Cho S.J."/>
            <person name="Edsinger-Gonzales E."/>
            <person name="Havlak P."/>
            <person name="Hellsten U."/>
            <person name="Kuo D.H."/>
            <person name="Larsson T."/>
            <person name="Lv J."/>
            <person name="Arendt D."/>
            <person name="Savage R."/>
            <person name="Osoegawa K."/>
            <person name="de Jong P."/>
            <person name="Grimwood J."/>
            <person name="Chapman J.A."/>
            <person name="Shapiro H."/>
            <person name="Aerts A."/>
            <person name="Otillar R.P."/>
            <person name="Terry A.Y."/>
            <person name="Boore J.L."/>
            <person name="Grigoriev I.V."/>
            <person name="Lindberg D.R."/>
            <person name="Seaver E.C."/>
            <person name="Weisblat D.A."/>
            <person name="Putnam N.H."/>
            <person name="Rokhsar D.S."/>
        </authorList>
    </citation>
    <scope>NUCLEOTIDE SEQUENCE [LARGE SCALE GENOMIC DNA]</scope>
</reference>
<gene>
    <name evidence="4" type="ORF">LOTGIDRAFT_141270</name>
</gene>
<dbReference type="RefSeq" id="XP_009049137.1">
    <property type="nucleotide sequence ID" value="XM_009050889.1"/>
</dbReference>
<dbReference type="InterPro" id="IPR032189">
    <property type="entry name" value="Mlh1_C"/>
</dbReference>
<dbReference type="InterPro" id="IPR020568">
    <property type="entry name" value="Ribosomal_Su5_D2-typ_SF"/>
</dbReference>
<feature type="domain" description="DNA mismatch repair protein S5" evidence="2">
    <location>
        <begin position="2"/>
        <end position="44"/>
    </location>
</feature>
<feature type="region of interest" description="Disordered" evidence="1">
    <location>
        <begin position="106"/>
        <end position="139"/>
    </location>
</feature>
<dbReference type="PANTHER" id="PTHR10073">
    <property type="entry name" value="DNA MISMATCH REPAIR PROTEIN MLH, PMS, MUTL"/>
    <property type="match status" value="1"/>
</dbReference>
<feature type="compositionally biased region" description="Polar residues" evidence="1">
    <location>
        <begin position="128"/>
        <end position="137"/>
    </location>
</feature>
<dbReference type="InterPro" id="IPR038973">
    <property type="entry name" value="MutL/Mlh/Pms-like"/>
</dbReference>
<dbReference type="PANTHER" id="PTHR10073:SF12">
    <property type="entry name" value="DNA MISMATCH REPAIR PROTEIN MLH1"/>
    <property type="match status" value="1"/>
</dbReference>
<accession>V4A877</accession>
<dbReference type="GO" id="GO:0016887">
    <property type="term" value="F:ATP hydrolysis activity"/>
    <property type="evidence" value="ECO:0007669"/>
    <property type="project" value="InterPro"/>
</dbReference>